<name>A0A7K0G809_9ACTN</name>
<dbReference type="InterPro" id="IPR050256">
    <property type="entry name" value="Glycosyltransferase_2"/>
</dbReference>
<dbReference type="Gene3D" id="3.90.550.10">
    <property type="entry name" value="Spore Coat Polysaccharide Biosynthesis Protein SpsA, Chain A"/>
    <property type="match status" value="1"/>
</dbReference>
<proteinExistence type="inferred from homology"/>
<dbReference type="PANTHER" id="PTHR48090">
    <property type="entry name" value="UNDECAPRENYL-PHOSPHATE 4-DEOXY-4-FORMAMIDO-L-ARABINOSE TRANSFERASE-RELATED"/>
    <property type="match status" value="1"/>
</dbReference>
<evidence type="ECO:0000313" key="4">
    <source>
        <dbReference type="Proteomes" id="UP000470010"/>
    </source>
</evidence>
<gene>
    <name evidence="3" type="ORF">GJE22_04180</name>
</gene>
<comment type="caution">
    <text evidence="3">The sequence shown here is derived from an EMBL/GenBank/DDBJ whole genome shotgun (WGS) entry which is preliminary data.</text>
</comment>
<dbReference type="Pfam" id="PF00535">
    <property type="entry name" value="Glycos_transf_2"/>
    <property type="match status" value="1"/>
</dbReference>
<dbReference type="RefSeq" id="WP_144688094.1">
    <property type="nucleotide sequence ID" value="NZ_VLLQ01000005.1"/>
</dbReference>
<sequence length="230" mass="25999">MSGNSSLLAIIPAYNEEGSLEATVQELIERTENVDFVVVNDGSTDGTREICIKNGYCFIDLPVNLGLTQGFRTGMKYALRHNYKYVVQFDADGQHRPEYLETLLERAVQDNLDIVIGSRYVEKKKEHSARMMGSRLITALIKLTTGNLVRDPTSGLRLYNSRMIREFAASKDLSPEPESLAYLIRKGAKVGEVQVEMRERQAGESYLNLSKSVAYMVRACVSILFVQWFR</sequence>
<dbReference type="Proteomes" id="UP000470010">
    <property type="component" value="Unassembled WGS sequence"/>
</dbReference>
<evidence type="ECO:0000256" key="1">
    <source>
        <dbReference type="ARBA" id="ARBA00006739"/>
    </source>
</evidence>
<dbReference type="InterPro" id="IPR029044">
    <property type="entry name" value="Nucleotide-diphossugar_trans"/>
</dbReference>
<feature type="domain" description="Glycosyltransferase 2-like" evidence="2">
    <location>
        <begin position="10"/>
        <end position="165"/>
    </location>
</feature>
<dbReference type="InterPro" id="IPR001173">
    <property type="entry name" value="Glyco_trans_2-like"/>
</dbReference>
<keyword evidence="3" id="KW-0808">Transferase</keyword>
<dbReference type="GO" id="GO:0016740">
    <property type="term" value="F:transferase activity"/>
    <property type="evidence" value="ECO:0007669"/>
    <property type="project" value="UniProtKB-KW"/>
</dbReference>
<comment type="similarity">
    <text evidence="1">Belongs to the glycosyltransferase 2 family.</text>
</comment>
<dbReference type="EMBL" id="VTFZ01000003">
    <property type="protein sequence ID" value="MRX79801.1"/>
    <property type="molecule type" value="Genomic_DNA"/>
</dbReference>
<dbReference type="AlphaFoldDB" id="A0A7K0G809"/>
<dbReference type="SUPFAM" id="SSF53448">
    <property type="entry name" value="Nucleotide-diphospho-sugar transferases"/>
    <property type="match status" value="1"/>
</dbReference>
<keyword evidence="4" id="KW-1185">Reference proteome</keyword>
<dbReference type="CDD" id="cd04179">
    <property type="entry name" value="DPM_DPG-synthase_like"/>
    <property type="match status" value="1"/>
</dbReference>
<reference evidence="4" key="1">
    <citation type="submission" date="2019-08" db="EMBL/GenBank/DDBJ databases">
        <title>Arthrobacter sp. nov., isolated from plateau pika and Tibetan wild ass.</title>
        <authorList>
            <person name="Ge Y."/>
        </authorList>
    </citation>
    <scope>NUCLEOTIDE SEQUENCE [LARGE SCALE GENOMIC DNA]</scope>
    <source>
        <strain evidence="4">HF-1365</strain>
    </source>
</reference>
<dbReference type="PANTHER" id="PTHR48090:SF7">
    <property type="entry name" value="RFBJ PROTEIN"/>
    <property type="match status" value="1"/>
</dbReference>
<evidence type="ECO:0000313" key="3">
    <source>
        <dbReference type="EMBL" id="MRX79801.1"/>
    </source>
</evidence>
<protein>
    <submittedName>
        <fullName evidence="3">Glycosyltransferase</fullName>
    </submittedName>
</protein>
<evidence type="ECO:0000259" key="2">
    <source>
        <dbReference type="Pfam" id="PF00535"/>
    </source>
</evidence>
<organism evidence="3 4">
    <name type="scientific">Enorma shizhengliae</name>
    <dbReference type="NCBI Taxonomy" id="2606615"/>
    <lineage>
        <taxon>Bacteria</taxon>
        <taxon>Bacillati</taxon>
        <taxon>Actinomycetota</taxon>
        <taxon>Coriobacteriia</taxon>
        <taxon>Coriobacteriales</taxon>
        <taxon>Coriobacteriaceae</taxon>
        <taxon>Enorma</taxon>
    </lineage>
</organism>
<accession>A0A7K0G809</accession>